<accession>A0A1J7BS64</accession>
<sequence>MKTFKILIMILAISVALYEQVSDQKNIYIMVIAIAVFMYGMMQLSAKTPSKNQEKEEKDVD</sequence>
<proteinExistence type="predicted"/>
<organism evidence="2 3">
    <name type="scientific">Flavobacterium johnsoniae</name>
    <name type="common">Cytophaga johnsonae</name>
    <dbReference type="NCBI Taxonomy" id="986"/>
    <lineage>
        <taxon>Bacteria</taxon>
        <taxon>Pseudomonadati</taxon>
        <taxon>Bacteroidota</taxon>
        <taxon>Flavobacteriia</taxon>
        <taxon>Flavobacteriales</taxon>
        <taxon>Flavobacteriaceae</taxon>
        <taxon>Flavobacterium</taxon>
    </lineage>
</organism>
<dbReference type="EMBL" id="MLFK01000007">
    <property type="protein sequence ID" value="OIV41534.1"/>
    <property type="molecule type" value="Genomic_DNA"/>
</dbReference>
<name>A0A1J7BS64_FLAJO</name>
<comment type="caution">
    <text evidence="2">The sequence shown here is derived from an EMBL/GenBank/DDBJ whole genome shotgun (WGS) entry which is preliminary data.</text>
</comment>
<evidence type="ECO:0000313" key="3">
    <source>
        <dbReference type="Proteomes" id="UP000182826"/>
    </source>
</evidence>
<keyword evidence="1" id="KW-0472">Membrane</keyword>
<gene>
    <name evidence="2" type="ORF">BKM63_13455</name>
</gene>
<keyword evidence="1" id="KW-1133">Transmembrane helix</keyword>
<feature type="transmembrane region" description="Helical" evidence="1">
    <location>
        <begin position="27"/>
        <end position="46"/>
    </location>
</feature>
<dbReference type="RefSeq" id="WP_071637090.1">
    <property type="nucleotide sequence ID" value="NZ_MLFK01000007.1"/>
</dbReference>
<dbReference type="Proteomes" id="UP000182826">
    <property type="component" value="Unassembled WGS sequence"/>
</dbReference>
<dbReference type="AlphaFoldDB" id="A0A1J7BS64"/>
<protein>
    <submittedName>
        <fullName evidence="2">Uncharacterized protein</fullName>
    </submittedName>
</protein>
<reference evidence="2 3" key="1">
    <citation type="submission" date="2016-10" db="EMBL/GenBank/DDBJ databases">
        <title>Draft Genome Sequence of Rhizobacteria Flavobacterium johnsoniae CI04.</title>
        <authorList>
            <person name="Bravo J.I."/>
            <person name="Lozano G.L."/>
            <person name="Handelsman J."/>
        </authorList>
    </citation>
    <scope>NUCLEOTIDE SEQUENCE [LARGE SCALE GENOMIC DNA]</scope>
    <source>
        <strain evidence="2 3">CI04</strain>
    </source>
</reference>
<keyword evidence="1" id="KW-0812">Transmembrane</keyword>
<evidence type="ECO:0000256" key="1">
    <source>
        <dbReference type="SAM" id="Phobius"/>
    </source>
</evidence>
<keyword evidence="3" id="KW-1185">Reference proteome</keyword>
<dbReference type="OrthoDB" id="1449506at2"/>
<evidence type="ECO:0000313" key="2">
    <source>
        <dbReference type="EMBL" id="OIV41534.1"/>
    </source>
</evidence>